<dbReference type="Gene3D" id="3.50.50.60">
    <property type="entry name" value="FAD/NAD(P)-binding domain"/>
    <property type="match status" value="1"/>
</dbReference>
<accession>A0ABM9GQ18</accession>
<dbReference type="InterPro" id="IPR029063">
    <property type="entry name" value="SAM-dependent_MTases_sf"/>
</dbReference>
<gene>
    <name evidence="3" type="ORF">SGL43_00267</name>
</gene>
<organism evidence="3 4">
    <name type="scientific">Streptomyces globisporus</name>
    <dbReference type="NCBI Taxonomy" id="1908"/>
    <lineage>
        <taxon>Bacteria</taxon>
        <taxon>Bacillati</taxon>
        <taxon>Actinomycetota</taxon>
        <taxon>Actinomycetes</taxon>
        <taxon>Kitasatosporales</taxon>
        <taxon>Streptomycetaceae</taxon>
        <taxon>Streptomyces</taxon>
    </lineage>
</organism>
<evidence type="ECO:0000313" key="3">
    <source>
        <dbReference type="EMBL" id="CAH9413269.1"/>
    </source>
</evidence>
<dbReference type="Gene3D" id="3.30.9.10">
    <property type="entry name" value="D-Amino Acid Oxidase, subunit A, domain 2"/>
    <property type="match status" value="1"/>
</dbReference>
<feature type="domain" description="FAD dependent oxidoreductase" evidence="1">
    <location>
        <begin position="14"/>
        <end position="382"/>
    </location>
</feature>
<dbReference type="SUPFAM" id="SSF51905">
    <property type="entry name" value="FAD/NAD(P)-binding domain"/>
    <property type="match status" value="1"/>
</dbReference>
<dbReference type="Gene3D" id="3.40.50.150">
    <property type="entry name" value="Vaccinia Virus protein VP39"/>
    <property type="match status" value="1"/>
</dbReference>
<dbReference type="PANTHER" id="PTHR18895:SF74">
    <property type="entry name" value="MTRF1L RELEASE FACTOR GLUTAMINE METHYLTRANSFERASE"/>
    <property type="match status" value="1"/>
</dbReference>
<dbReference type="InterPro" id="IPR036188">
    <property type="entry name" value="FAD/NAD-bd_sf"/>
</dbReference>
<dbReference type="InterPro" id="IPR050320">
    <property type="entry name" value="N5-glutamine_MTase"/>
</dbReference>
<evidence type="ECO:0000259" key="2">
    <source>
        <dbReference type="Pfam" id="PF17827"/>
    </source>
</evidence>
<dbReference type="Pfam" id="PF17827">
    <property type="entry name" value="PrmC_N"/>
    <property type="match status" value="1"/>
</dbReference>
<dbReference type="InterPro" id="IPR040758">
    <property type="entry name" value="PrmC_N"/>
</dbReference>
<dbReference type="EMBL" id="CAKXYP010000001">
    <property type="protein sequence ID" value="CAH9413269.1"/>
    <property type="molecule type" value="Genomic_DNA"/>
</dbReference>
<dbReference type="SUPFAM" id="SSF53335">
    <property type="entry name" value="S-adenosyl-L-methionine-dependent methyltransferases"/>
    <property type="match status" value="1"/>
</dbReference>
<reference evidence="3" key="1">
    <citation type="submission" date="2022-03" db="EMBL/GenBank/DDBJ databases">
        <authorList>
            <person name="Leyn A S."/>
        </authorList>
    </citation>
    <scope>NUCLEOTIDE SEQUENCE</scope>
    <source>
        <strain evidence="3">Streptomyces globisporus 4-3</strain>
    </source>
</reference>
<evidence type="ECO:0000259" key="1">
    <source>
        <dbReference type="Pfam" id="PF01266"/>
    </source>
</evidence>
<name>A0ABM9GQ18_STRGL</name>
<feature type="domain" description="Release factor glutamine methyltransferase N-terminal" evidence="2">
    <location>
        <begin position="504"/>
        <end position="573"/>
    </location>
</feature>
<keyword evidence="4" id="KW-1185">Reference proteome</keyword>
<dbReference type="PANTHER" id="PTHR18895">
    <property type="entry name" value="HEMK METHYLTRANSFERASE"/>
    <property type="match status" value="1"/>
</dbReference>
<evidence type="ECO:0000313" key="4">
    <source>
        <dbReference type="Proteomes" id="UP001154015"/>
    </source>
</evidence>
<proteinExistence type="predicted"/>
<protein>
    <submittedName>
        <fullName evidence="3">Uncharacterized protein</fullName>
    </submittedName>
</protein>
<dbReference type="Pfam" id="PF01266">
    <property type="entry name" value="DAO"/>
    <property type="match status" value="1"/>
</dbReference>
<dbReference type="Gene3D" id="1.10.8.10">
    <property type="entry name" value="DNA helicase RuvA subunit, C-terminal domain"/>
    <property type="match status" value="1"/>
</dbReference>
<dbReference type="InterPro" id="IPR006076">
    <property type="entry name" value="FAD-dep_OxRdtase"/>
</dbReference>
<comment type="caution">
    <text evidence="3">The sequence shown here is derived from an EMBL/GenBank/DDBJ whole genome shotgun (WGS) entry which is preliminary data.</text>
</comment>
<dbReference type="RefSeq" id="WP_073774746.1">
    <property type="nucleotide sequence ID" value="NZ_CAKXYP010000001.1"/>
</dbReference>
<dbReference type="Proteomes" id="UP001154015">
    <property type="component" value="Unassembled WGS sequence"/>
</dbReference>
<sequence>MSTLPDQGQKAGYDVIVVGNGALGSSTAVELARRGASVCLVGRPHRPFAASTAAGAMLGCFGEVTTGLLDNTYGQAKFTLDLRAKDVWPQWLESISGGLSDGQDILTAKGTTVLLNSVGTGPIDSGNYEAIRATLDKHDEPWETVDPADVDWLDPDPNSRPLQALHIPGEHAVDSGRLLLRLTDTARALGVDLVDGQALSVVDEDGRARGVVLEDGRTLSAGQVLLAGGVGTQTLVDSVPGLGDCIPRLVSGVGISALVTLQDGTQPESVIRTPNRAFACGLHVVPRGAGRVYVGATNIVSPHPLADPVMGDLLFLLECAHRQTRRNLWSSTVSAVNVGNRPISLDGFPLLGESPLDGLWLMTGTYRDGLFLSPLLAKEFASRMLEGKGEQDLDAFAPERAPLQGLSRDAVVEATTEHTLATGYEQGWTVPTGWQEYFDVTLKPVWAQWADELDPDFTPQPDVLAAARTEPEIAKWLRTYYENSRAKFAAPHPAAPDTVRRHVERAAELLTAVRVPTGRADALELAAYVLEEPSAEATPDAALDAAMTEAQTGMFWALVGRRAEREPLEYLTGRAPFFDLRLDVGPGARVPQRRSETLVAEALAWCTAEQPRVVDLFTASGALAVAVAARRPGARVTGVDDAAALTWARRNARTAGAGDAVAFVEGKAGDPELLADLAGGVQLITAVVPSVPDRVQIAPELSAHQPRAAVRGGWDGLDAVRATAAAAARLLADDGVLAIEHDDALADQVIAVVREAGFDAVASRTDEHGHPRFLIARRSAA</sequence>